<proteinExistence type="inferred from homology"/>
<organism evidence="4 5">
    <name type="scientific">Panicum virgatum</name>
    <name type="common">Blackwell switchgrass</name>
    <dbReference type="NCBI Taxonomy" id="38727"/>
    <lineage>
        <taxon>Eukaryota</taxon>
        <taxon>Viridiplantae</taxon>
        <taxon>Streptophyta</taxon>
        <taxon>Embryophyta</taxon>
        <taxon>Tracheophyta</taxon>
        <taxon>Spermatophyta</taxon>
        <taxon>Magnoliopsida</taxon>
        <taxon>Liliopsida</taxon>
        <taxon>Poales</taxon>
        <taxon>Poaceae</taxon>
        <taxon>PACMAD clade</taxon>
        <taxon>Panicoideae</taxon>
        <taxon>Panicodae</taxon>
        <taxon>Paniceae</taxon>
        <taxon>Panicinae</taxon>
        <taxon>Panicum</taxon>
        <taxon>Panicum sect. Hiantes</taxon>
    </lineage>
</organism>
<dbReference type="PANTHER" id="PTHR32295">
    <property type="entry name" value="IQ-DOMAIN 5-RELATED"/>
    <property type="match status" value="1"/>
</dbReference>
<comment type="similarity">
    <text evidence="2">Belongs to the IQD family.</text>
</comment>
<dbReference type="PANTHER" id="PTHR32295:SF45">
    <property type="entry name" value="PROTEIN IQ-DOMAIN 19"/>
    <property type="match status" value="1"/>
</dbReference>
<keyword evidence="5" id="KW-1185">Reference proteome</keyword>
<feature type="region of interest" description="Disordered" evidence="3">
    <location>
        <begin position="28"/>
        <end position="73"/>
    </location>
</feature>
<keyword evidence="1" id="KW-0112">Calmodulin-binding</keyword>
<sequence>MGRAGKWLRSFLPGRRGKAGAADPADLALALPGTGTTTTTTTPASTPGAKEKRRWSFRRPAAASPAKDAQGGRLAHYRSLEPRVLDPDQHAVAVAIATAAAAEAAMAAKHATAAIVRLSSSAPGSKRTVIGIDEAAAIKIQAVFRTVTLHIHLLRIFGQEIQKVQIVNSEW</sequence>
<dbReference type="EMBL" id="CM029040">
    <property type="protein sequence ID" value="KAG2635055.1"/>
    <property type="molecule type" value="Genomic_DNA"/>
</dbReference>
<gene>
    <name evidence="4" type="ORF">PVAP13_2NG313506</name>
</gene>
<protein>
    <submittedName>
        <fullName evidence="4">Uncharacterized protein</fullName>
    </submittedName>
</protein>
<dbReference type="Proteomes" id="UP000823388">
    <property type="component" value="Chromosome 2N"/>
</dbReference>
<reference evidence="4" key="1">
    <citation type="submission" date="2020-05" db="EMBL/GenBank/DDBJ databases">
        <title>WGS assembly of Panicum virgatum.</title>
        <authorList>
            <person name="Lovell J.T."/>
            <person name="Jenkins J."/>
            <person name="Shu S."/>
            <person name="Juenger T.E."/>
            <person name="Schmutz J."/>
        </authorList>
    </citation>
    <scope>NUCLEOTIDE SEQUENCE</scope>
    <source>
        <strain evidence="4">AP13</strain>
    </source>
</reference>
<dbReference type="GO" id="GO:0005516">
    <property type="term" value="F:calmodulin binding"/>
    <property type="evidence" value="ECO:0007669"/>
    <property type="project" value="UniProtKB-KW"/>
</dbReference>
<feature type="compositionally biased region" description="Low complexity" evidence="3">
    <location>
        <begin position="28"/>
        <end position="48"/>
    </location>
</feature>
<accession>A0A8T0VK69</accession>
<evidence type="ECO:0000256" key="3">
    <source>
        <dbReference type="SAM" id="MobiDB-lite"/>
    </source>
</evidence>
<evidence type="ECO:0000313" key="4">
    <source>
        <dbReference type="EMBL" id="KAG2635055.1"/>
    </source>
</evidence>
<evidence type="ECO:0000313" key="5">
    <source>
        <dbReference type="Proteomes" id="UP000823388"/>
    </source>
</evidence>
<dbReference type="AlphaFoldDB" id="A0A8T0VK69"/>
<name>A0A8T0VK69_PANVG</name>
<dbReference type="OrthoDB" id="685302at2759"/>
<evidence type="ECO:0000256" key="2">
    <source>
        <dbReference type="ARBA" id="ARBA00024341"/>
    </source>
</evidence>
<comment type="caution">
    <text evidence="4">The sequence shown here is derived from an EMBL/GenBank/DDBJ whole genome shotgun (WGS) entry which is preliminary data.</text>
</comment>
<evidence type="ECO:0000256" key="1">
    <source>
        <dbReference type="ARBA" id="ARBA00022860"/>
    </source>
</evidence>